<keyword evidence="6" id="KW-0663">Pyridoxal phosphate</keyword>
<evidence type="ECO:0000256" key="3">
    <source>
        <dbReference type="ARBA" id="ARBA00011738"/>
    </source>
</evidence>
<dbReference type="AlphaFoldDB" id="E6PDA7"/>
<dbReference type="PANTHER" id="PTHR42790:SF19">
    <property type="entry name" value="KYNURENINE_ALPHA-AMINOADIPATE AMINOTRANSFERASE, MITOCHONDRIAL"/>
    <property type="match status" value="1"/>
</dbReference>
<gene>
    <name evidence="8" type="ORF">CARN1_2346</name>
</gene>
<accession>E6PDA7</accession>
<evidence type="ECO:0000313" key="8">
    <source>
        <dbReference type="EMBL" id="CBH74459.1"/>
    </source>
</evidence>
<dbReference type="Pfam" id="PF00155">
    <property type="entry name" value="Aminotran_1_2"/>
    <property type="match status" value="1"/>
</dbReference>
<dbReference type="FunFam" id="3.40.640.10:FF:000053">
    <property type="entry name" value="Aminotransferase, class I"/>
    <property type="match status" value="1"/>
</dbReference>
<dbReference type="Gene3D" id="3.40.640.10">
    <property type="entry name" value="Type I PLP-dependent aspartate aminotransferase-like (Major domain)"/>
    <property type="match status" value="1"/>
</dbReference>
<dbReference type="SUPFAM" id="SSF53383">
    <property type="entry name" value="PLP-dependent transferases"/>
    <property type="match status" value="1"/>
</dbReference>
<dbReference type="Gene3D" id="3.90.1150.10">
    <property type="entry name" value="Aspartate Aminotransferase, domain 1"/>
    <property type="match status" value="1"/>
</dbReference>
<evidence type="ECO:0000256" key="5">
    <source>
        <dbReference type="ARBA" id="ARBA00022679"/>
    </source>
</evidence>
<dbReference type="InterPro" id="IPR015424">
    <property type="entry name" value="PyrdxlP-dep_Trfase"/>
</dbReference>
<evidence type="ECO:0000256" key="1">
    <source>
        <dbReference type="ARBA" id="ARBA00001933"/>
    </source>
</evidence>
<dbReference type="CDD" id="cd00609">
    <property type="entry name" value="AAT_like"/>
    <property type="match status" value="1"/>
</dbReference>
<comment type="caution">
    <text evidence="8">The sequence shown here is derived from an EMBL/GenBank/DDBJ whole genome shotgun (WGS) entry which is preliminary data.</text>
</comment>
<comment type="subunit">
    <text evidence="3">Homodimer.</text>
</comment>
<name>E6PDA7_9ZZZZ</name>
<keyword evidence="4 8" id="KW-0032">Aminotransferase</keyword>
<organism evidence="8">
    <name type="scientific">mine drainage metagenome</name>
    <dbReference type="NCBI Taxonomy" id="410659"/>
    <lineage>
        <taxon>unclassified sequences</taxon>
        <taxon>metagenomes</taxon>
        <taxon>ecological metagenomes</taxon>
    </lineage>
</organism>
<dbReference type="GO" id="GO:0047536">
    <property type="term" value="F:2-aminoadipate transaminase activity"/>
    <property type="evidence" value="ECO:0007669"/>
    <property type="project" value="UniProtKB-EC"/>
</dbReference>
<dbReference type="InterPro" id="IPR015421">
    <property type="entry name" value="PyrdxlP-dep_Trfase_major"/>
</dbReference>
<dbReference type="GO" id="GO:1901605">
    <property type="term" value="P:alpha-amino acid metabolic process"/>
    <property type="evidence" value="ECO:0007669"/>
    <property type="project" value="TreeGrafter"/>
</dbReference>
<dbReference type="EC" id="2.6.1.39" evidence="8"/>
<reference evidence="8" key="1">
    <citation type="submission" date="2009-10" db="EMBL/GenBank/DDBJ databases">
        <title>Diversity of trophic interactions inside an arsenic-rich microbial ecosystem.</title>
        <authorList>
            <person name="Bertin P.N."/>
            <person name="Heinrich-Salmeron A."/>
            <person name="Pelletier E."/>
            <person name="Goulhen-Chollet F."/>
            <person name="Arsene-Ploetze F."/>
            <person name="Gallien S."/>
            <person name="Calteau A."/>
            <person name="Vallenet D."/>
            <person name="Casiot C."/>
            <person name="Chane-Woon-Ming B."/>
            <person name="Giloteaux L."/>
            <person name="Barakat M."/>
            <person name="Bonnefoy V."/>
            <person name="Bruneel O."/>
            <person name="Chandler M."/>
            <person name="Cleiss J."/>
            <person name="Duran R."/>
            <person name="Elbaz-Poulichet F."/>
            <person name="Fonknechten N."/>
            <person name="Lauga B."/>
            <person name="Mornico D."/>
            <person name="Ortet P."/>
            <person name="Schaeffer C."/>
            <person name="Siguier P."/>
            <person name="Alexander Thil Smith A."/>
            <person name="Van Dorsselaer A."/>
            <person name="Weissenbach J."/>
            <person name="Medigue C."/>
            <person name="Le Paslier D."/>
        </authorList>
    </citation>
    <scope>NUCLEOTIDE SEQUENCE</scope>
</reference>
<dbReference type="InterPro" id="IPR050859">
    <property type="entry name" value="Class-I_PLP-dep_aminotransf"/>
</dbReference>
<dbReference type="InterPro" id="IPR015422">
    <property type="entry name" value="PyrdxlP-dep_Trfase_small"/>
</dbReference>
<dbReference type="InterPro" id="IPR004839">
    <property type="entry name" value="Aminotransferase_I/II_large"/>
</dbReference>
<proteinExistence type="inferred from homology"/>
<evidence type="ECO:0000256" key="4">
    <source>
        <dbReference type="ARBA" id="ARBA00022576"/>
    </source>
</evidence>
<feature type="domain" description="Aminotransferase class I/classII large" evidence="7">
    <location>
        <begin position="46"/>
        <end position="395"/>
    </location>
</feature>
<dbReference type="EMBL" id="CABL01000001">
    <property type="protein sequence ID" value="CBH74459.1"/>
    <property type="molecule type" value="Genomic_DNA"/>
</dbReference>
<sequence>MTTLARTARYAKRTAHLRASTIREMLKVTQQPDVISFGGGLPAPELFPLKAVAECTAEVLEHYGATALQYSVTEGIPALRAWVAERMTHRLERAFTFHDTIIVNGSQQGLDLVGKVLLDPGDYVVVANPTYLGAIQAFDAYQARYLTVESDEEGMLPEALERALANADAPPKLVYVVPNFQNPSGTTLAGNRREAIVRICERYDVVLFEDDPYGELRFEGHEQLALSSYESEGTVIYSGTASKTLAPGVRVAWLVSKDHELLEKIILAKQGADLQPGTLTQHIFLQYASRNGGTEYEAHIARIRQTYHKRRDVMMGELAAHMPPLMHFSRPEGGMFLWAHLDGVDTEELLKISAEQKVVFVPGVSFYAERDVHDGMRLNFSNASEEKIAIGIERLAGALRTYLER</sequence>
<dbReference type="PANTHER" id="PTHR42790">
    <property type="entry name" value="AMINOTRANSFERASE"/>
    <property type="match status" value="1"/>
</dbReference>
<protein>
    <submittedName>
        <fullName evidence="8">Putative 2-aminoadipate transaminase</fullName>
        <ecNumber evidence="8">2.6.1.39</ecNumber>
    </submittedName>
</protein>
<dbReference type="GO" id="GO:0030170">
    <property type="term" value="F:pyridoxal phosphate binding"/>
    <property type="evidence" value="ECO:0007669"/>
    <property type="project" value="InterPro"/>
</dbReference>
<comment type="cofactor">
    <cofactor evidence="1">
        <name>pyridoxal 5'-phosphate</name>
        <dbReference type="ChEBI" id="CHEBI:597326"/>
    </cofactor>
</comment>
<evidence type="ECO:0000256" key="2">
    <source>
        <dbReference type="ARBA" id="ARBA00007441"/>
    </source>
</evidence>
<comment type="similarity">
    <text evidence="2">Belongs to the class-I pyridoxal-phosphate-dependent aminotransferase family.</text>
</comment>
<keyword evidence="5 8" id="KW-0808">Transferase</keyword>
<evidence type="ECO:0000259" key="7">
    <source>
        <dbReference type="Pfam" id="PF00155"/>
    </source>
</evidence>
<evidence type="ECO:0000256" key="6">
    <source>
        <dbReference type="ARBA" id="ARBA00022898"/>
    </source>
</evidence>